<sequence>MTDSWTPWAMRNATTCLCTRSINISSDIEIIKNLSRPTNVPLLDGETRIDWAKISADRHTWTGYSAVKKCALARGSWSGGDVCGTFYAPDILFFSVVIFLATFFIAYSLKALKNASFFPSKIRSIISDFAVMIAILICTMADYFMGLHTPKLTVPSEFKPTNYLHRGWLVPFFDNNPWWTCFVALGPALLGTILIFMDQQITAVIVNRRENKLIKGAGYHLDLLIVAITIVINSIIGIPWFVAATVLSLNHVISLRRESESTAPGEKPVFLGCR</sequence>
<dbReference type="EMBL" id="JBJKFK010001414">
    <property type="protein sequence ID" value="KAL3313168.1"/>
    <property type="molecule type" value="Genomic_DNA"/>
</dbReference>
<feature type="domain" description="Bicarbonate transporter-like transmembrane" evidence="6">
    <location>
        <begin position="54"/>
        <end position="274"/>
    </location>
</feature>
<feature type="transmembrane region" description="Helical" evidence="5">
    <location>
        <begin position="218"/>
        <end position="242"/>
    </location>
</feature>
<dbReference type="AlphaFoldDB" id="A0ABD2Q1C0"/>
<evidence type="ECO:0000259" key="6">
    <source>
        <dbReference type="Pfam" id="PF00955"/>
    </source>
</evidence>
<name>A0ABD2Q1C0_9PLAT</name>
<dbReference type="GO" id="GO:0016020">
    <property type="term" value="C:membrane"/>
    <property type="evidence" value="ECO:0007669"/>
    <property type="project" value="UniProtKB-SubCell"/>
</dbReference>
<comment type="subcellular location">
    <subcellularLocation>
        <location evidence="1">Membrane</location>
        <topology evidence="1">Multi-pass membrane protein</topology>
    </subcellularLocation>
</comment>
<keyword evidence="8" id="KW-1185">Reference proteome</keyword>
<feature type="transmembrane region" description="Helical" evidence="5">
    <location>
        <begin position="177"/>
        <end position="197"/>
    </location>
</feature>
<dbReference type="PANTHER" id="PTHR11453">
    <property type="entry name" value="ANION EXCHANGE PROTEIN"/>
    <property type="match status" value="1"/>
</dbReference>
<evidence type="ECO:0000256" key="4">
    <source>
        <dbReference type="ARBA" id="ARBA00023136"/>
    </source>
</evidence>
<dbReference type="PANTHER" id="PTHR11453:SF36">
    <property type="entry name" value="ANION EXCHANGE PROTEIN"/>
    <property type="match status" value="1"/>
</dbReference>
<accession>A0ABD2Q1C0</accession>
<evidence type="ECO:0000256" key="5">
    <source>
        <dbReference type="SAM" id="Phobius"/>
    </source>
</evidence>
<dbReference type="PRINTS" id="PR01231">
    <property type="entry name" value="HCO3TRNSPORT"/>
</dbReference>
<keyword evidence="2 5" id="KW-0812">Transmembrane</keyword>
<reference evidence="7 8" key="1">
    <citation type="submission" date="2024-11" db="EMBL/GenBank/DDBJ databases">
        <title>Adaptive evolution of stress response genes in parasites aligns with host niche diversity.</title>
        <authorList>
            <person name="Hahn C."/>
            <person name="Resl P."/>
        </authorList>
    </citation>
    <scope>NUCLEOTIDE SEQUENCE [LARGE SCALE GENOMIC DNA]</scope>
    <source>
        <strain evidence="7">EGGRZ-B1_66</strain>
        <tissue evidence="7">Body</tissue>
    </source>
</reference>
<evidence type="ECO:0000313" key="8">
    <source>
        <dbReference type="Proteomes" id="UP001626550"/>
    </source>
</evidence>
<evidence type="ECO:0000256" key="2">
    <source>
        <dbReference type="ARBA" id="ARBA00022692"/>
    </source>
</evidence>
<evidence type="ECO:0000256" key="3">
    <source>
        <dbReference type="ARBA" id="ARBA00022989"/>
    </source>
</evidence>
<evidence type="ECO:0000256" key="1">
    <source>
        <dbReference type="ARBA" id="ARBA00004141"/>
    </source>
</evidence>
<feature type="transmembrane region" description="Helical" evidence="5">
    <location>
        <begin position="91"/>
        <end position="112"/>
    </location>
</feature>
<dbReference type="Proteomes" id="UP001626550">
    <property type="component" value="Unassembled WGS sequence"/>
</dbReference>
<proteinExistence type="predicted"/>
<organism evidence="7 8">
    <name type="scientific">Cichlidogyrus casuarinus</name>
    <dbReference type="NCBI Taxonomy" id="1844966"/>
    <lineage>
        <taxon>Eukaryota</taxon>
        <taxon>Metazoa</taxon>
        <taxon>Spiralia</taxon>
        <taxon>Lophotrochozoa</taxon>
        <taxon>Platyhelminthes</taxon>
        <taxon>Monogenea</taxon>
        <taxon>Monopisthocotylea</taxon>
        <taxon>Dactylogyridea</taxon>
        <taxon>Ancyrocephalidae</taxon>
        <taxon>Cichlidogyrus</taxon>
    </lineage>
</organism>
<keyword evidence="4 5" id="KW-0472">Membrane</keyword>
<gene>
    <name evidence="7" type="primary">SLC4A8_2</name>
    <name evidence="7" type="ORF">Ciccas_008230</name>
</gene>
<evidence type="ECO:0000313" key="7">
    <source>
        <dbReference type="EMBL" id="KAL3313168.1"/>
    </source>
</evidence>
<dbReference type="InterPro" id="IPR011531">
    <property type="entry name" value="HCO3_transpt-like_TM_dom"/>
</dbReference>
<feature type="transmembrane region" description="Helical" evidence="5">
    <location>
        <begin position="124"/>
        <end position="145"/>
    </location>
</feature>
<dbReference type="Pfam" id="PF00955">
    <property type="entry name" value="HCO3_cotransp"/>
    <property type="match status" value="1"/>
</dbReference>
<dbReference type="InterPro" id="IPR003020">
    <property type="entry name" value="HCO3_transpt_euk"/>
</dbReference>
<protein>
    <submittedName>
        <fullName evidence="7">Electroneutral sodium bicarbonate exchanger 1</fullName>
    </submittedName>
</protein>
<keyword evidence="3 5" id="KW-1133">Transmembrane helix</keyword>
<comment type="caution">
    <text evidence="7">The sequence shown here is derived from an EMBL/GenBank/DDBJ whole genome shotgun (WGS) entry which is preliminary data.</text>
</comment>